<feature type="compositionally biased region" description="Polar residues" evidence="1">
    <location>
        <begin position="8"/>
        <end position="21"/>
    </location>
</feature>
<protein>
    <submittedName>
        <fullName evidence="2 4">Uncharacterized protein</fullName>
    </submittedName>
</protein>
<proteinExistence type="predicted"/>
<dbReference type="WBParaSite" id="SCUD_0000789101-mRNA-1">
    <property type="protein sequence ID" value="SCUD_0000789101-mRNA-1"/>
    <property type="gene ID" value="SCUD_0000789101"/>
</dbReference>
<evidence type="ECO:0000313" key="4">
    <source>
        <dbReference type="WBParaSite" id="SCUD_0000789101-mRNA-1"/>
    </source>
</evidence>
<keyword evidence="3" id="KW-1185">Reference proteome</keyword>
<gene>
    <name evidence="2" type="ORF">SCUD_LOCUS7891</name>
</gene>
<feature type="region of interest" description="Disordered" evidence="1">
    <location>
        <begin position="1"/>
        <end position="34"/>
    </location>
</feature>
<reference evidence="4" key="1">
    <citation type="submission" date="2016-06" db="UniProtKB">
        <authorList>
            <consortium name="WormBaseParasite"/>
        </authorList>
    </citation>
    <scope>IDENTIFICATION</scope>
</reference>
<organism evidence="4">
    <name type="scientific">Schistosoma curassoni</name>
    <dbReference type="NCBI Taxonomy" id="6186"/>
    <lineage>
        <taxon>Eukaryota</taxon>
        <taxon>Metazoa</taxon>
        <taxon>Spiralia</taxon>
        <taxon>Lophotrochozoa</taxon>
        <taxon>Platyhelminthes</taxon>
        <taxon>Trematoda</taxon>
        <taxon>Digenea</taxon>
        <taxon>Strigeidida</taxon>
        <taxon>Schistosomatoidea</taxon>
        <taxon>Schistosomatidae</taxon>
        <taxon>Schistosoma</taxon>
    </lineage>
</organism>
<dbReference type="AlphaFoldDB" id="A0A183JYT4"/>
<sequence length="34" mass="3746">MDSISCRPASQSETLPLSYPNSDRPPVELSCNHN</sequence>
<evidence type="ECO:0000313" key="3">
    <source>
        <dbReference type="Proteomes" id="UP000279833"/>
    </source>
</evidence>
<evidence type="ECO:0000313" key="2">
    <source>
        <dbReference type="EMBL" id="VDP28271.1"/>
    </source>
</evidence>
<dbReference type="Proteomes" id="UP000279833">
    <property type="component" value="Unassembled WGS sequence"/>
</dbReference>
<accession>A0A183JYT4</accession>
<reference evidence="2 3" key="2">
    <citation type="submission" date="2018-11" db="EMBL/GenBank/DDBJ databases">
        <authorList>
            <consortium name="Pathogen Informatics"/>
        </authorList>
    </citation>
    <scope>NUCLEOTIDE SEQUENCE [LARGE SCALE GENOMIC DNA]</scope>
    <source>
        <strain evidence="2">Dakar</strain>
        <strain evidence="3">Dakar, Senegal</strain>
    </source>
</reference>
<dbReference type="EMBL" id="UZAK01032512">
    <property type="protein sequence ID" value="VDP28271.1"/>
    <property type="molecule type" value="Genomic_DNA"/>
</dbReference>
<name>A0A183JYT4_9TREM</name>
<evidence type="ECO:0000256" key="1">
    <source>
        <dbReference type="SAM" id="MobiDB-lite"/>
    </source>
</evidence>